<dbReference type="SUPFAM" id="SSF48264">
    <property type="entry name" value="Cytochrome P450"/>
    <property type="match status" value="1"/>
</dbReference>
<reference evidence="12 13" key="1">
    <citation type="journal article" date="2021" name="Commun. Biol.">
        <title>The genome of Shorea leprosula (Dipterocarpaceae) highlights the ecological relevance of drought in aseasonal tropical rainforests.</title>
        <authorList>
            <person name="Ng K.K.S."/>
            <person name="Kobayashi M.J."/>
            <person name="Fawcett J.A."/>
            <person name="Hatakeyama M."/>
            <person name="Paape T."/>
            <person name="Ng C.H."/>
            <person name="Ang C.C."/>
            <person name="Tnah L.H."/>
            <person name="Lee C.T."/>
            <person name="Nishiyama T."/>
            <person name="Sese J."/>
            <person name="O'Brien M.J."/>
            <person name="Copetti D."/>
            <person name="Mohd Noor M.I."/>
            <person name="Ong R.C."/>
            <person name="Putra M."/>
            <person name="Sireger I.Z."/>
            <person name="Indrioko S."/>
            <person name="Kosugi Y."/>
            <person name="Izuno A."/>
            <person name="Isagi Y."/>
            <person name="Lee S.L."/>
            <person name="Shimizu K.K."/>
        </authorList>
    </citation>
    <scope>NUCLEOTIDE SEQUENCE [LARGE SCALE GENOMIC DNA]</scope>
    <source>
        <strain evidence="12">214</strain>
    </source>
</reference>
<evidence type="ECO:0000256" key="1">
    <source>
        <dbReference type="ARBA" id="ARBA00001971"/>
    </source>
</evidence>
<evidence type="ECO:0000256" key="8">
    <source>
        <dbReference type="ARBA" id="ARBA00023002"/>
    </source>
</evidence>
<keyword evidence="7" id="KW-1133">Transmembrane helix</keyword>
<keyword evidence="5" id="KW-0812">Transmembrane</keyword>
<dbReference type="GO" id="GO:0016705">
    <property type="term" value="F:oxidoreductase activity, acting on paired donors, with incorporation or reduction of molecular oxygen"/>
    <property type="evidence" value="ECO:0007669"/>
    <property type="project" value="InterPro"/>
</dbReference>
<keyword evidence="11" id="KW-0472">Membrane</keyword>
<dbReference type="GO" id="GO:0016020">
    <property type="term" value="C:membrane"/>
    <property type="evidence" value="ECO:0007669"/>
    <property type="project" value="UniProtKB-SubCell"/>
</dbReference>
<evidence type="ECO:0000256" key="4">
    <source>
        <dbReference type="ARBA" id="ARBA00022617"/>
    </source>
</evidence>
<evidence type="ECO:0008006" key="14">
    <source>
        <dbReference type="Google" id="ProtNLM"/>
    </source>
</evidence>
<comment type="subcellular location">
    <subcellularLocation>
        <location evidence="2">Membrane</location>
        <topology evidence="2">Single-pass membrane protein</topology>
    </subcellularLocation>
</comment>
<evidence type="ECO:0000256" key="6">
    <source>
        <dbReference type="ARBA" id="ARBA00022723"/>
    </source>
</evidence>
<evidence type="ECO:0000256" key="10">
    <source>
        <dbReference type="ARBA" id="ARBA00023033"/>
    </source>
</evidence>
<dbReference type="Proteomes" id="UP001054252">
    <property type="component" value="Unassembled WGS sequence"/>
</dbReference>
<keyword evidence="10" id="KW-0503">Monooxygenase</keyword>
<dbReference type="EMBL" id="BPVZ01000050">
    <property type="protein sequence ID" value="GKV18471.1"/>
    <property type="molecule type" value="Genomic_DNA"/>
</dbReference>
<evidence type="ECO:0000256" key="11">
    <source>
        <dbReference type="ARBA" id="ARBA00023136"/>
    </source>
</evidence>
<evidence type="ECO:0000256" key="7">
    <source>
        <dbReference type="ARBA" id="ARBA00022989"/>
    </source>
</evidence>
<dbReference type="AlphaFoldDB" id="A0AAV5K0P4"/>
<evidence type="ECO:0000256" key="9">
    <source>
        <dbReference type="ARBA" id="ARBA00023004"/>
    </source>
</evidence>
<organism evidence="12 13">
    <name type="scientific">Rubroshorea leprosula</name>
    <dbReference type="NCBI Taxonomy" id="152421"/>
    <lineage>
        <taxon>Eukaryota</taxon>
        <taxon>Viridiplantae</taxon>
        <taxon>Streptophyta</taxon>
        <taxon>Embryophyta</taxon>
        <taxon>Tracheophyta</taxon>
        <taxon>Spermatophyta</taxon>
        <taxon>Magnoliopsida</taxon>
        <taxon>eudicotyledons</taxon>
        <taxon>Gunneridae</taxon>
        <taxon>Pentapetalae</taxon>
        <taxon>rosids</taxon>
        <taxon>malvids</taxon>
        <taxon>Malvales</taxon>
        <taxon>Dipterocarpaceae</taxon>
        <taxon>Rubroshorea</taxon>
    </lineage>
</organism>
<keyword evidence="4" id="KW-0349">Heme</keyword>
<comment type="cofactor">
    <cofactor evidence="1">
        <name>heme</name>
        <dbReference type="ChEBI" id="CHEBI:30413"/>
    </cofactor>
</comment>
<keyword evidence="8" id="KW-0560">Oxidoreductase</keyword>
<dbReference type="InterPro" id="IPR001128">
    <property type="entry name" value="Cyt_P450"/>
</dbReference>
<name>A0AAV5K0P4_9ROSI</name>
<evidence type="ECO:0000313" key="12">
    <source>
        <dbReference type="EMBL" id="GKV18471.1"/>
    </source>
</evidence>
<keyword evidence="13" id="KW-1185">Reference proteome</keyword>
<keyword evidence="6" id="KW-0479">Metal-binding</keyword>
<dbReference type="PRINTS" id="PR00463">
    <property type="entry name" value="EP450I"/>
</dbReference>
<protein>
    <recommendedName>
        <fullName evidence="14">Cytochrome P450</fullName>
    </recommendedName>
</protein>
<dbReference type="GO" id="GO:0005506">
    <property type="term" value="F:iron ion binding"/>
    <property type="evidence" value="ECO:0007669"/>
    <property type="project" value="InterPro"/>
</dbReference>
<evidence type="ECO:0000313" key="13">
    <source>
        <dbReference type="Proteomes" id="UP001054252"/>
    </source>
</evidence>
<sequence length="279" mass="30825">MVGFRGGNFPRSPRGAAGIPVTGTGRGGIFLPAGRGWRAFCPREISRGIFPALHNPSLTLGFSRTIKLSSLTSPSTFLSPSCCYRSTTGLLLELRQICCWSCYRSAPRAAVKAVSCSLQICWSSSCCLCRTPSLLLLPVTSSQLQVGYVVQLTQYICNVNGRNTNLLPPGPLGLPFIGNLHQLDNSSPHIYLYQLSQKYGPLMSLKLGFRQTLVVSSAKMAKEVLKTHEIDFCSRPALFGLQKLSYNGLDLAFTPYRSYWKEIRKVCVTHLFNPTFYCH</sequence>
<comment type="caution">
    <text evidence="12">The sequence shown here is derived from an EMBL/GenBank/DDBJ whole genome shotgun (WGS) entry which is preliminary data.</text>
</comment>
<proteinExistence type="inferred from homology"/>
<evidence type="ECO:0000256" key="5">
    <source>
        <dbReference type="ARBA" id="ARBA00022692"/>
    </source>
</evidence>
<dbReference type="Pfam" id="PF00067">
    <property type="entry name" value="p450"/>
    <property type="match status" value="1"/>
</dbReference>
<evidence type="ECO:0000256" key="3">
    <source>
        <dbReference type="ARBA" id="ARBA00010617"/>
    </source>
</evidence>
<dbReference type="GO" id="GO:0004497">
    <property type="term" value="F:monooxygenase activity"/>
    <property type="evidence" value="ECO:0007669"/>
    <property type="project" value="UniProtKB-KW"/>
</dbReference>
<dbReference type="InterPro" id="IPR002401">
    <property type="entry name" value="Cyt_P450_E_grp-I"/>
</dbReference>
<evidence type="ECO:0000256" key="2">
    <source>
        <dbReference type="ARBA" id="ARBA00004167"/>
    </source>
</evidence>
<accession>A0AAV5K0P4</accession>
<keyword evidence="9" id="KW-0408">Iron</keyword>
<gene>
    <name evidence="12" type="ORF">SLEP1_g28847</name>
</gene>
<dbReference type="GO" id="GO:0020037">
    <property type="term" value="F:heme binding"/>
    <property type="evidence" value="ECO:0007669"/>
    <property type="project" value="InterPro"/>
</dbReference>
<comment type="similarity">
    <text evidence="3">Belongs to the cytochrome P450 family.</text>
</comment>
<dbReference type="Gene3D" id="1.10.630.10">
    <property type="entry name" value="Cytochrome P450"/>
    <property type="match status" value="1"/>
</dbReference>
<dbReference type="PANTHER" id="PTHR47955">
    <property type="entry name" value="CYTOCHROME P450 FAMILY 71 PROTEIN"/>
    <property type="match status" value="1"/>
</dbReference>
<dbReference type="InterPro" id="IPR036396">
    <property type="entry name" value="Cyt_P450_sf"/>
</dbReference>
<dbReference type="PANTHER" id="PTHR47955:SF22">
    <property type="entry name" value="CYTOCHROME P450 83B1-LIKE"/>
    <property type="match status" value="1"/>
</dbReference>